<dbReference type="HOGENOM" id="CLU_013307_0_0_1"/>
<dbReference type="PROSITE" id="PS00973">
    <property type="entry name" value="USP_2"/>
    <property type="match status" value="1"/>
</dbReference>
<dbReference type="MEROPS" id="C19.A12"/>
<dbReference type="STRING" id="3880.G7JGQ7"/>
<dbReference type="EC" id="3.4.19.12" evidence="2"/>
<dbReference type="ExpressionAtlas" id="G7JGQ7">
    <property type="expression patterns" value="differential"/>
</dbReference>
<evidence type="ECO:0000256" key="3">
    <source>
        <dbReference type="SAM" id="MobiDB-lite"/>
    </source>
</evidence>
<name>G7JGQ7_MEDTR</name>
<dbReference type="eggNOG" id="KOG1865">
    <property type="taxonomic scope" value="Eukaryota"/>
</dbReference>
<dbReference type="Proteomes" id="UP000265566">
    <property type="component" value="Chromosome 4"/>
</dbReference>
<evidence type="ECO:0000259" key="4">
    <source>
        <dbReference type="PROSITE" id="PS50235"/>
    </source>
</evidence>
<evidence type="ECO:0000256" key="2">
    <source>
        <dbReference type="RuleBase" id="RU366025"/>
    </source>
</evidence>
<evidence type="ECO:0000313" key="7">
    <source>
        <dbReference type="EnsemblPlants" id="AES92524"/>
    </source>
</evidence>
<comment type="similarity">
    <text evidence="1 2">Belongs to the peptidase C19 family.</text>
</comment>
<dbReference type="GO" id="GO:0005634">
    <property type="term" value="C:nucleus"/>
    <property type="evidence" value="ECO:0000318"/>
    <property type="project" value="GO_Central"/>
</dbReference>
<keyword evidence="2" id="KW-0645">Protease</keyword>
<dbReference type="FunFam" id="3.90.70.10:FF:000078">
    <property type="entry name" value="Ubiquitin carboxyl-terminal hydrolase 23"/>
    <property type="match status" value="1"/>
</dbReference>
<reference evidence="6" key="5">
    <citation type="journal article" date="2018" name="Nat. Plants">
        <title>Whole-genome landscape of Medicago truncatula symbiotic genes.</title>
        <authorList>
            <person name="Pecrix Y."/>
            <person name="Gamas P."/>
            <person name="Carrere S."/>
        </authorList>
    </citation>
    <scope>NUCLEOTIDE SEQUENCE</scope>
    <source>
        <tissue evidence="6">Leaves</tissue>
    </source>
</reference>
<dbReference type="PANTHER" id="PTHR24006:SF663">
    <property type="entry name" value="UBIQUITIN CARBOXYL-TERMINAL HYDROLASE 23"/>
    <property type="match status" value="1"/>
</dbReference>
<reference evidence="9" key="4">
    <citation type="journal article" date="2018" name="Nat. Plants">
        <title>Whole-genome landscape of Medicago truncatula symbiotic genes.</title>
        <authorList>
            <person name="Pecrix Y."/>
            <person name="Staton S.E."/>
            <person name="Sallet E."/>
            <person name="Lelandais-Briere C."/>
            <person name="Moreau S."/>
            <person name="Carrere S."/>
            <person name="Blein T."/>
            <person name="Jardinaud M.F."/>
            <person name="Latrasse D."/>
            <person name="Zouine M."/>
            <person name="Zahm M."/>
            <person name="Kreplak J."/>
            <person name="Mayjonade B."/>
            <person name="Satge C."/>
            <person name="Perez M."/>
            <person name="Cauet S."/>
            <person name="Marande W."/>
            <person name="Chantry-Darmon C."/>
            <person name="Lopez-Roques C."/>
            <person name="Bouchez O."/>
            <person name="Berard A."/>
            <person name="Debelle F."/>
            <person name="Munos S."/>
            <person name="Bendahmane A."/>
            <person name="Berges H."/>
            <person name="Niebel A."/>
            <person name="Buitink J."/>
            <person name="Frugier F."/>
            <person name="Benhamed M."/>
            <person name="Crespi M."/>
            <person name="Gouzy J."/>
            <person name="Gamas P."/>
        </authorList>
    </citation>
    <scope>NUCLEOTIDE SEQUENCE [LARGE SCALE GENOMIC DNA]</scope>
    <source>
        <strain evidence="9">cv. Jemalong A17</strain>
    </source>
</reference>
<dbReference type="InterPro" id="IPR050164">
    <property type="entry name" value="Peptidase_C19"/>
</dbReference>
<dbReference type="PANTHER" id="PTHR24006">
    <property type="entry name" value="UBIQUITIN CARBOXYL-TERMINAL HYDROLASE"/>
    <property type="match status" value="1"/>
</dbReference>
<organism evidence="5 8">
    <name type="scientific">Medicago truncatula</name>
    <name type="common">Barrel medic</name>
    <name type="synonym">Medicago tribuloides</name>
    <dbReference type="NCBI Taxonomy" id="3880"/>
    <lineage>
        <taxon>Eukaryota</taxon>
        <taxon>Viridiplantae</taxon>
        <taxon>Streptophyta</taxon>
        <taxon>Embryophyta</taxon>
        <taxon>Tracheophyta</taxon>
        <taxon>Spermatophyta</taxon>
        <taxon>Magnoliopsida</taxon>
        <taxon>eudicotyledons</taxon>
        <taxon>Gunneridae</taxon>
        <taxon>Pentapetalae</taxon>
        <taxon>rosids</taxon>
        <taxon>fabids</taxon>
        <taxon>Fabales</taxon>
        <taxon>Fabaceae</taxon>
        <taxon>Papilionoideae</taxon>
        <taxon>50 kb inversion clade</taxon>
        <taxon>NPAAA clade</taxon>
        <taxon>Hologalegina</taxon>
        <taxon>IRL clade</taxon>
        <taxon>Trifolieae</taxon>
        <taxon>Medicago</taxon>
    </lineage>
</organism>
<evidence type="ECO:0000313" key="6">
    <source>
        <dbReference type="EMBL" id="RHN64897.1"/>
    </source>
</evidence>
<dbReference type="SUPFAM" id="SSF54001">
    <property type="entry name" value="Cysteine proteinases"/>
    <property type="match status" value="1"/>
</dbReference>
<reference evidence="5 8" key="1">
    <citation type="journal article" date="2011" name="Nature">
        <title>The Medicago genome provides insight into the evolution of rhizobial symbioses.</title>
        <authorList>
            <person name="Young N.D."/>
            <person name="Debelle F."/>
            <person name="Oldroyd G.E."/>
            <person name="Geurts R."/>
            <person name="Cannon S.B."/>
            <person name="Udvardi M.K."/>
            <person name="Benedito V.A."/>
            <person name="Mayer K.F."/>
            <person name="Gouzy J."/>
            <person name="Schoof H."/>
            <person name="Van de Peer Y."/>
            <person name="Proost S."/>
            <person name="Cook D.R."/>
            <person name="Meyers B.C."/>
            <person name="Spannagl M."/>
            <person name="Cheung F."/>
            <person name="De Mita S."/>
            <person name="Krishnakumar V."/>
            <person name="Gundlach H."/>
            <person name="Zhou S."/>
            <person name="Mudge J."/>
            <person name="Bharti A.K."/>
            <person name="Murray J.D."/>
            <person name="Naoumkina M.A."/>
            <person name="Rosen B."/>
            <person name="Silverstein K.A."/>
            <person name="Tang H."/>
            <person name="Rombauts S."/>
            <person name="Zhao P.X."/>
            <person name="Zhou P."/>
            <person name="Barbe V."/>
            <person name="Bardou P."/>
            <person name="Bechner M."/>
            <person name="Bellec A."/>
            <person name="Berger A."/>
            <person name="Berges H."/>
            <person name="Bidwell S."/>
            <person name="Bisseling T."/>
            <person name="Choisne N."/>
            <person name="Couloux A."/>
            <person name="Denny R."/>
            <person name="Deshpande S."/>
            <person name="Dai X."/>
            <person name="Doyle J.J."/>
            <person name="Dudez A.M."/>
            <person name="Farmer A.D."/>
            <person name="Fouteau S."/>
            <person name="Franken C."/>
            <person name="Gibelin C."/>
            <person name="Gish J."/>
            <person name="Goldstein S."/>
            <person name="Gonzalez A.J."/>
            <person name="Green P.J."/>
            <person name="Hallab A."/>
            <person name="Hartog M."/>
            <person name="Hua A."/>
            <person name="Humphray S.J."/>
            <person name="Jeong D.H."/>
            <person name="Jing Y."/>
            <person name="Jocker A."/>
            <person name="Kenton S.M."/>
            <person name="Kim D.J."/>
            <person name="Klee K."/>
            <person name="Lai H."/>
            <person name="Lang C."/>
            <person name="Lin S."/>
            <person name="Macmil S.L."/>
            <person name="Magdelenat G."/>
            <person name="Matthews L."/>
            <person name="McCorrison J."/>
            <person name="Monaghan E.L."/>
            <person name="Mun J.H."/>
            <person name="Najar F.Z."/>
            <person name="Nicholson C."/>
            <person name="Noirot C."/>
            <person name="O'Bleness M."/>
            <person name="Paule C.R."/>
            <person name="Poulain J."/>
            <person name="Prion F."/>
            <person name="Qin B."/>
            <person name="Qu C."/>
            <person name="Retzel E.F."/>
            <person name="Riddle C."/>
            <person name="Sallet E."/>
            <person name="Samain S."/>
            <person name="Samson N."/>
            <person name="Sanders I."/>
            <person name="Saurat O."/>
            <person name="Scarpelli C."/>
            <person name="Schiex T."/>
            <person name="Segurens B."/>
            <person name="Severin A.J."/>
            <person name="Sherrier D.J."/>
            <person name="Shi R."/>
            <person name="Sims S."/>
            <person name="Singer S.R."/>
            <person name="Sinharoy S."/>
            <person name="Sterck L."/>
            <person name="Viollet A."/>
            <person name="Wang B.B."/>
            <person name="Wang K."/>
            <person name="Wang M."/>
            <person name="Wang X."/>
            <person name="Warfsmann J."/>
            <person name="Weissenbach J."/>
            <person name="White D.D."/>
            <person name="White J.D."/>
            <person name="Wiley G.B."/>
            <person name="Wincker P."/>
            <person name="Xing Y."/>
            <person name="Yang L."/>
            <person name="Yao Z."/>
            <person name="Ying F."/>
            <person name="Zhai J."/>
            <person name="Zhou L."/>
            <person name="Zuber A."/>
            <person name="Denarie J."/>
            <person name="Dixon R.A."/>
            <person name="May G.D."/>
            <person name="Schwartz D.C."/>
            <person name="Rogers J."/>
            <person name="Quetier F."/>
            <person name="Town C.D."/>
            <person name="Roe B.A."/>
        </authorList>
    </citation>
    <scope>NUCLEOTIDE SEQUENCE [LARGE SCALE GENOMIC DNA]</scope>
    <source>
        <strain evidence="5">A17</strain>
        <strain evidence="7 8">cv. Jemalong A17</strain>
    </source>
</reference>
<reference evidence="7" key="3">
    <citation type="submission" date="2015-04" db="UniProtKB">
        <authorList>
            <consortium name="EnsemblPlants"/>
        </authorList>
    </citation>
    <scope>IDENTIFICATION</scope>
    <source>
        <strain evidence="7">cv. Jemalong A17</strain>
    </source>
</reference>
<dbReference type="GO" id="GO:0005829">
    <property type="term" value="C:cytosol"/>
    <property type="evidence" value="ECO:0000318"/>
    <property type="project" value="GO_Central"/>
</dbReference>
<keyword evidence="2" id="KW-0833">Ubl conjugation pathway</keyword>
<comment type="catalytic activity">
    <reaction evidence="2">
        <text>Thiol-dependent hydrolysis of ester, thioester, amide, peptide and isopeptide bonds formed by the C-terminal Gly of ubiquitin (a 76-residue protein attached to proteins as an intracellular targeting signal).</text>
        <dbReference type="EC" id="3.4.19.12"/>
    </reaction>
</comment>
<dbReference type="EMBL" id="CM001220">
    <property type="protein sequence ID" value="AES92524.1"/>
    <property type="molecule type" value="Genomic_DNA"/>
</dbReference>
<dbReference type="GO" id="GO:0004843">
    <property type="term" value="F:cysteine-type deubiquitinase activity"/>
    <property type="evidence" value="ECO:0000318"/>
    <property type="project" value="GO_Central"/>
</dbReference>
<feature type="compositionally biased region" description="Basic and acidic residues" evidence="3">
    <location>
        <begin position="629"/>
        <end position="639"/>
    </location>
</feature>
<dbReference type="InterPro" id="IPR028889">
    <property type="entry name" value="USP"/>
</dbReference>
<evidence type="ECO:0000313" key="5">
    <source>
        <dbReference type="EMBL" id="AES92524.1"/>
    </source>
</evidence>
<protein>
    <recommendedName>
        <fullName evidence="2">Ubiquitin carboxyl-terminal hydrolase</fullName>
        <ecNumber evidence="2">3.4.19.12</ecNumber>
    </recommendedName>
</protein>
<sequence length="855" mass="95561">MAETLMVETETITKQHDPFQRKIEFIPVKKPFKGFSNDFNIETLNPTTSEHRQLVSANIQSSQPQPSKNSEFSEFGLDPELSLGITFRRIGAGLWNLGNTCFLNSVLQCLTYTEPLAAYLQSGKHKSSCHIAGFCALCAIQNHVSCALQATGRIVSPQDMVGNLRCISRNFRKARQEDAHEYMVNLLESMHKCCLPSGVPSESPGAFEKSLVHKIFGGRLRSQVKCRQCSYSSNKFDPFLDLSLEILKADSLQKALANFTAAELLDGGEKQYHCQRCKQKVQAVKQLTIHKAPYVLAIHLKRFYAHDPNIKIKKKVRFDSALNLKPFVSGSSDGDVKYSLYGVLVHSGFSTHSGHYYCYVRTSNNMWYTLDDTRVSHVGEQEVLNQQAYMLFYVRDKKSITPRKPVNIAKEEISKTNVIGSRYPSTPTNALKDYPNGHVENKFCGVPLTAETQKNLLNADPSRISDALIQQKNSGILAKSLMHNETPVSERTSKELTQMNSSDELPVAKSELECLSSLDHSGKDNVSGNQKCLVAPAGDKPNLFTEDTLLKEGVDSPLVEPIVSNPQTFIGKHASDRTSPSDEKNSPAEVDAVAAQDSVTNLSEHAGLVGTSNAVVPQGLVLKVSSKRSLKDSSLDQKQVKKSKKKFPKYKGSIMQLSLIRPSMRCLGPRKKNHKKNRRCLLGLKYHSKEKLKKNAISSDVGPSISRKEHLRSSLMKHDAEREIINRMDQNCAVLATATQVENMSRCSLQDDKRDQMQNTVVTQGLEETVVARWDDVELPSSQALESKTDQIARIGYVGDEWDEEYDTGKRKKLRCLKQSFGGPNIFQEIATEKSKLKRAKLDHSSFRNHPPIRI</sequence>
<dbReference type="GO" id="GO:0016579">
    <property type="term" value="P:protein deubiquitination"/>
    <property type="evidence" value="ECO:0007669"/>
    <property type="project" value="InterPro"/>
</dbReference>
<keyword evidence="8" id="KW-1185">Reference proteome</keyword>
<dbReference type="PaxDb" id="3880-AES92524"/>
<dbReference type="Gramene" id="rna27770">
    <property type="protein sequence ID" value="RHN64897.1"/>
    <property type="gene ID" value="gene27770"/>
</dbReference>
<dbReference type="AlphaFoldDB" id="G7JGQ7"/>
<keyword evidence="2" id="KW-0788">Thiol protease</keyword>
<dbReference type="InterPro" id="IPR018200">
    <property type="entry name" value="USP_CS"/>
</dbReference>
<dbReference type="GO" id="GO:0005730">
    <property type="term" value="C:nucleolus"/>
    <property type="evidence" value="ECO:0007669"/>
    <property type="project" value="EnsemblPlants"/>
</dbReference>
<feature type="region of interest" description="Disordered" evidence="3">
    <location>
        <begin position="627"/>
        <end position="647"/>
    </location>
</feature>
<accession>G7JGQ7</accession>
<feature type="compositionally biased region" description="Basic and acidic residues" evidence="3">
    <location>
        <begin position="573"/>
        <end position="586"/>
    </location>
</feature>
<dbReference type="PROSITE" id="PS00972">
    <property type="entry name" value="USP_1"/>
    <property type="match status" value="1"/>
</dbReference>
<evidence type="ECO:0000313" key="8">
    <source>
        <dbReference type="Proteomes" id="UP000002051"/>
    </source>
</evidence>
<dbReference type="Proteomes" id="UP000002051">
    <property type="component" value="Chromosome 4"/>
</dbReference>
<evidence type="ECO:0000256" key="1">
    <source>
        <dbReference type="ARBA" id="ARBA00009085"/>
    </source>
</evidence>
<dbReference type="PROSITE" id="PS50235">
    <property type="entry name" value="USP_3"/>
    <property type="match status" value="1"/>
</dbReference>
<proteinExistence type="inferred from homology"/>
<dbReference type="InterPro" id="IPR038765">
    <property type="entry name" value="Papain-like_cys_pep_sf"/>
</dbReference>
<dbReference type="EMBL" id="PSQE01000004">
    <property type="protein sequence ID" value="RHN64897.1"/>
    <property type="molecule type" value="Genomic_DNA"/>
</dbReference>
<keyword evidence="2 5" id="KW-0378">Hydrolase</keyword>
<feature type="region of interest" description="Disordered" evidence="3">
    <location>
        <begin position="567"/>
        <end position="590"/>
    </location>
</feature>
<dbReference type="Gene3D" id="3.90.70.10">
    <property type="entry name" value="Cysteine proteinases"/>
    <property type="match status" value="1"/>
</dbReference>
<dbReference type="KEGG" id="mtr:11446416"/>
<dbReference type="EnsemblPlants" id="AES92524">
    <property type="protein sequence ID" value="AES92524"/>
    <property type="gene ID" value="MTR_4g130940"/>
</dbReference>
<reference evidence="5 8" key="2">
    <citation type="journal article" date="2014" name="BMC Genomics">
        <title>An improved genome release (version Mt4.0) for the model legume Medicago truncatula.</title>
        <authorList>
            <person name="Tang H."/>
            <person name="Krishnakumar V."/>
            <person name="Bidwell S."/>
            <person name="Rosen B."/>
            <person name="Chan A."/>
            <person name="Zhou S."/>
            <person name="Gentzbittel L."/>
            <person name="Childs K.L."/>
            <person name="Yandell M."/>
            <person name="Gundlach H."/>
            <person name="Mayer K.F."/>
            <person name="Schwartz D.C."/>
            <person name="Town C.D."/>
        </authorList>
    </citation>
    <scope>GENOME REANNOTATION</scope>
    <source>
        <strain evidence="7 8">cv. Jemalong A17</strain>
    </source>
</reference>
<dbReference type="Pfam" id="PF00443">
    <property type="entry name" value="UCH"/>
    <property type="match status" value="1"/>
</dbReference>
<gene>
    <name evidence="7" type="primary">11446416</name>
    <name evidence="5" type="ordered locus">MTR_4g130940</name>
    <name evidence="6" type="ORF">MtrunA17_Chr4g0074041</name>
</gene>
<feature type="domain" description="USP" evidence="4">
    <location>
        <begin position="92"/>
        <end position="396"/>
    </location>
</feature>
<evidence type="ECO:0000313" key="9">
    <source>
        <dbReference type="Proteomes" id="UP000265566"/>
    </source>
</evidence>
<dbReference type="GO" id="GO:0031647">
    <property type="term" value="P:regulation of protein stability"/>
    <property type="evidence" value="ECO:0000318"/>
    <property type="project" value="GO_Central"/>
</dbReference>
<dbReference type="OMA" id="RMKEEMY"/>
<comment type="function">
    <text evidence="2">Recognizes and hydrolyzes the peptide bond at the C-terminal Gly of ubiquitin. Involved in the processing of poly-ubiquitin precursors as well as that of ubiquitinated proteins.</text>
</comment>
<dbReference type="CDD" id="cd02661">
    <property type="entry name" value="Peptidase_C19E"/>
    <property type="match status" value="1"/>
</dbReference>
<dbReference type="OrthoDB" id="420187at2759"/>
<dbReference type="GO" id="GO:0006508">
    <property type="term" value="P:proteolysis"/>
    <property type="evidence" value="ECO:0007669"/>
    <property type="project" value="UniProtKB-KW"/>
</dbReference>
<dbReference type="InterPro" id="IPR001394">
    <property type="entry name" value="Peptidase_C19_UCH"/>
</dbReference>